<evidence type="ECO:0008006" key="3">
    <source>
        <dbReference type="Google" id="ProtNLM"/>
    </source>
</evidence>
<reference evidence="1 2" key="1">
    <citation type="journal article" date="2019" name="Int. J. Syst. Evol. Microbiol.">
        <title>The Global Catalogue of Microorganisms (GCM) 10K type strain sequencing project: providing services to taxonomists for standard genome sequencing and annotation.</title>
        <authorList>
            <consortium name="The Broad Institute Genomics Platform"/>
            <consortium name="The Broad Institute Genome Sequencing Center for Infectious Disease"/>
            <person name="Wu L."/>
            <person name="Ma J."/>
        </authorList>
    </citation>
    <scope>NUCLEOTIDE SEQUENCE [LARGE SCALE GENOMIC DNA]</scope>
    <source>
        <strain evidence="1 2">JCM 13004</strain>
    </source>
</reference>
<evidence type="ECO:0000313" key="2">
    <source>
        <dbReference type="Proteomes" id="UP001500037"/>
    </source>
</evidence>
<name>A0ABN1W301_9ACTN</name>
<dbReference type="SUPFAM" id="SSF56059">
    <property type="entry name" value="Glutathione synthetase ATP-binding domain-like"/>
    <property type="match status" value="1"/>
</dbReference>
<dbReference type="EMBL" id="BAAALF010000023">
    <property type="protein sequence ID" value="GAA1228886.1"/>
    <property type="molecule type" value="Genomic_DNA"/>
</dbReference>
<keyword evidence="2" id="KW-1185">Reference proteome</keyword>
<accession>A0ABN1W301</accession>
<organism evidence="1 2">
    <name type="scientific">Kitasatospora nipponensis</name>
    <dbReference type="NCBI Taxonomy" id="258049"/>
    <lineage>
        <taxon>Bacteria</taxon>
        <taxon>Bacillati</taxon>
        <taxon>Actinomycetota</taxon>
        <taxon>Actinomycetes</taxon>
        <taxon>Kitasatosporales</taxon>
        <taxon>Streptomycetaceae</taxon>
        <taxon>Kitasatospora</taxon>
    </lineage>
</organism>
<dbReference type="Proteomes" id="UP001500037">
    <property type="component" value="Unassembled WGS sequence"/>
</dbReference>
<proteinExistence type="predicted"/>
<gene>
    <name evidence="1" type="ORF">GCM10009665_19150</name>
</gene>
<comment type="caution">
    <text evidence="1">The sequence shown here is derived from an EMBL/GenBank/DDBJ whole genome shotgun (WGS) entry which is preliminary data.</text>
</comment>
<dbReference type="RefSeq" id="WP_344440840.1">
    <property type="nucleotide sequence ID" value="NZ_BAAALF010000023.1"/>
</dbReference>
<sequence length="444" mass="48035">MDRTTELYLEECRAPGSRLRHAVADADLPPVLTRTSGHRLLPRPLFVPEAELRAFERDADALFDVLVSLPARLFDGDHGRFHAALGVGARESALLRRLGASPPPRYGRTDMYHDGDGFKLLEFNIVSQLGGIDRAGGLPNALLGVPSFASFAAAHRLGFTDTGRQVARTLRTAGLTVTHGREPVIALVEAPGELDRYRHGWEPLQELMRGCGLDFRLGELPDVQVRDGALVLTCEPDTPRVDVVLRAFGVGQICGDAESESLLERLVHAHQDGRVVLWTPMGGELYGNKGCLALLHDPAFHGAFSGAERALIDRLVPWTRALDGRVDDYARSHRDRLLLKPNGGNSGKGVVAGWQMSDEAWAAALASGRRTGAVVQRRVVPRTEPVLDPRSGEVSDWHAVWGMFITPAGRAGCYGRALPAEDAAVIGLGASPDTRTAAVFTVDD</sequence>
<evidence type="ECO:0000313" key="1">
    <source>
        <dbReference type="EMBL" id="GAA1228886.1"/>
    </source>
</evidence>
<protein>
    <recommendedName>
        <fullName evidence="3">Circularly permuted ATP-grasp superfamily protein</fullName>
    </recommendedName>
</protein>